<dbReference type="NCBIfam" id="TIGR02365">
    <property type="entry name" value="dha_L_ycgS"/>
    <property type="match status" value="1"/>
</dbReference>
<evidence type="ECO:0000313" key="4">
    <source>
        <dbReference type="EMBL" id="MBU2787696.1"/>
    </source>
</evidence>
<dbReference type="SMART" id="SM01120">
    <property type="entry name" value="Dak2"/>
    <property type="match status" value="1"/>
</dbReference>
<dbReference type="PANTHER" id="PTHR28629">
    <property type="entry name" value="TRIOKINASE/FMN CYCLASE"/>
    <property type="match status" value="1"/>
</dbReference>
<keyword evidence="2 4" id="KW-0418">Kinase</keyword>
<dbReference type="GO" id="GO:0005829">
    <property type="term" value="C:cytosol"/>
    <property type="evidence" value="ECO:0007669"/>
    <property type="project" value="TreeGrafter"/>
</dbReference>
<name>A0AAE2YP68_9PROT</name>
<dbReference type="EMBL" id="JAAXYO010000055">
    <property type="protein sequence ID" value="MBU2787696.1"/>
    <property type="molecule type" value="Genomic_DNA"/>
</dbReference>
<keyword evidence="5" id="KW-1185">Reference proteome</keyword>
<dbReference type="PROSITE" id="PS51480">
    <property type="entry name" value="DHAL"/>
    <property type="match status" value="1"/>
</dbReference>
<dbReference type="InterPro" id="IPR036117">
    <property type="entry name" value="DhaL_dom_sf"/>
</dbReference>
<dbReference type="PANTHER" id="PTHR28629:SF4">
    <property type="entry name" value="TRIOKINASE_FMN CYCLASE"/>
    <property type="match status" value="1"/>
</dbReference>
<reference evidence="4" key="1">
    <citation type="journal article" date="2021" name="ISME J.">
        <title>Genomic evolution of the class Acidithiobacillia: deep-branching Proteobacteria living in extreme acidic conditions.</title>
        <authorList>
            <person name="Moya-Beltran A."/>
            <person name="Beard S."/>
            <person name="Rojas-Villalobos C."/>
            <person name="Issotta F."/>
            <person name="Gallardo Y."/>
            <person name="Ulloa R."/>
            <person name="Giaveno A."/>
            <person name="Degli Esposti M."/>
            <person name="Johnson D.B."/>
            <person name="Quatrini R."/>
        </authorList>
    </citation>
    <scope>NUCLEOTIDE SEQUENCE</scope>
    <source>
        <strain evidence="4">VAN18-1</strain>
    </source>
</reference>
<evidence type="ECO:0000313" key="5">
    <source>
        <dbReference type="Proteomes" id="UP001197378"/>
    </source>
</evidence>
<comment type="caution">
    <text evidence="4">The sequence shown here is derived from an EMBL/GenBank/DDBJ whole genome shotgun (WGS) entry which is preliminary data.</text>
</comment>
<dbReference type="InterPro" id="IPR050861">
    <property type="entry name" value="Dihydroxyacetone_Kinase"/>
</dbReference>
<dbReference type="Pfam" id="PF02734">
    <property type="entry name" value="Dak2"/>
    <property type="match status" value="1"/>
</dbReference>
<protein>
    <submittedName>
        <fullName evidence="4">Dihydroxyacetone kinase subunit L</fullName>
    </submittedName>
</protein>
<keyword evidence="1" id="KW-0808">Transferase</keyword>
<dbReference type="FunFam" id="1.25.40.340:FF:000002">
    <property type="entry name" value="Dihydroxyacetone kinase, L subunit"/>
    <property type="match status" value="1"/>
</dbReference>
<sequence length="193" mass="19718">MAWMRCIQERLAQERAELDHLDAEIGDGDHGSNLSRGFAKVAEKLGERVPESPGALLKEVAMTLIGTVGGASGPLYGTFFLETAKAMGASAAFSAAELGRCLTSGVAGIQRLGKANAGDKTMLDALIPAVDVLASQGDVAAAAQSAQDGRAATIPLQARKGRASYLGVRSIGHADPGAASAALLFACLVKVAR</sequence>
<dbReference type="AlphaFoldDB" id="A0AAE2YP68"/>
<evidence type="ECO:0000256" key="2">
    <source>
        <dbReference type="ARBA" id="ARBA00022777"/>
    </source>
</evidence>
<proteinExistence type="predicted"/>
<gene>
    <name evidence="4" type="primary">dhaL</name>
    <name evidence="4" type="ORF">HFQ13_05665</name>
</gene>
<feature type="domain" description="DhaL" evidence="3">
    <location>
        <begin position="1"/>
        <end position="190"/>
    </location>
</feature>
<dbReference type="GO" id="GO:0004371">
    <property type="term" value="F:glycerone kinase activity"/>
    <property type="evidence" value="ECO:0007669"/>
    <property type="project" value="InterPro"/>
</dbReference>
<accession>A0AAE2YP68</accession>
<evidence type="ECO:0000256" key="1">
    <source>
        <dbReference type="ARBA" id="ARBA00022679"/>
    </source>
</evidence>
<dbReference type="SUPFAM" id="SSF101473">
    <property type="entry name" value="DhaL-like"/>
    <property type="match status" value="1"/>
</dbReference>
<evidence type="ECO:0000259" key="3">
    <source>
        <dbReference type="PROSITE" id="PS51480"/>
    </source>
</evidence>
<dbReference type="Proteomes" id="UP001197378">
    <property type="component" value="Unassembled WGS sequence"/>
</dbReference>
<dbReference type="InterPro" id="IPR004007">
    <property type="entry name" value="DhaL_dom"/>
</dbReference>
<dbReference type="GO" id="GO:0019563">
    <property type="term" value="P:glycerol catabolic process"/>
    <property type="evidence" value="ECO:0007669"/>
    <property type="project" value="TreeGrafter"/>
</dbReference>
<dbReference type="Gene3D" id="1.25.40.340">
    <property type="match status" value="1"/>
</dbReference>
<dbReference type="InterPro" id="IPR012737">
    <property type="entry name" value="DhaK_L_YcgS"/>
</dbReference>
<organism evidence="4 5">
    <name type="scientific">Igneacidithiobacillus copahuensis</name>
    <dbReference type="NCBI Taxonomy" id="2724909"/>
    <lineage>
        <taxon>Bacteria</taxon>
        <taxon>Pseudomonadati</taxon>
        <taxon>Pseudomonadota</taxon>
        <taxon>Acidithiobacillia</taxon>
        <taxon>Acidithiobacillales</taxon>
        <taxon>Acidithiobacillaceae</taxon>
        <taxon>Igneacidithiobacillus</taxon>
    </lineage>
</organism>